<evidence type="ECO:0000256" key="2">
    <source>
        <dbReference type="SAM" id="Phobius"/>
    </source>
</evidence>
<organism evidence="3 4">
    <name type="scientific">Jaapia argillacea MUCL 33604</name>
    <dbReference type="NCBI Taxonomy" id="933084"/>
    <lineage>
        <taxon>Eukaryota</taxon>
        <taxon>Fungi</taxon>
        <taxon>Dikarya</taxon>
        <taxon>Basidiomycota</taxon>
        <taxon>Agaricomycotina</taxon>
        <taxon>Agaricomycetes</taxon>
        <taxon>Agaricomycetidae</taxon>
        <taxon>Jaapiales</taxon>
        <taxon>Jaapiaceae</taxon>
        <taxon>Jaapia</taxon>
    </lineage>
</organism>
<dbReference type="OrthoDB" id="3248709at2759"/>
<evidence type="ECO:0000256" key="1">
    <source>
        <dbReference type="SAM" id="MobiDB-lite"/>
    </source>
</evidence>
<accession>A0A067Q8C4</accession>
<protein>
    <submittedName>
        <fullName evidence="3">Uncharacterized protein</fullName>
    </submittedName>
</protein>
<dbReference type="AlphaFoldDB" id="A0A067Q8C4"/>
<keyword evidence="4" id="KW-1185">Reference proteome</keyword>
<name>A0A067Q8C4_9AGAM</name>
<feature type="region of interest" description="Disordered" evidence="1">
    <location>
        <begin position="125"/>
        <end position="209"/>
    </location>
</feature>
<keyword evidence="2" id="KW-0812">Transmembrane</keyword>
<evidence type="ECO:0000313" key="3">
    <source>
        <dbReference type="EMBL" id="KDQ62400.1"/>
    </source>
</evidence>
<dbReference type="HOGENOM" id="CLU_081360_0_0_1"/>
<gene>
    <name evidence="3" type="ORF">JAAARDRAFT_30307</name>
</gene>
<reference evidence="4" key="1">
    <citation type="journal article" date="2014" name="Proc. Natl. Acad. Sci. U.S.A.">
        <title>Extensive sampling of basidiomycete genomes demonstrates inadequacy of the white-rot/brown-rot paradigm for wood decay fungi.</title>
        <authorList>
            <person name="Riley R."/>
            <person name="Salamov A.A."/>
            <person name="Brown D.W."/>
            <person name="Nagy L.G."/>
            <person name="Floudas D."/>
            <person name="Held B.W."/>
            <person name="Levasseur A."/>
            <person name="Lombard V."/>
            <person name="Morin E."/>
            <person name="Otillar R."/>
            <person name="Lindquist E.A."/>
            <person name="Sun H."/>
            <person name="LaButti K.M."/>
            <person name="Schmutz J."/>
            <person name="Jabbour D."/>
            <person name="Luo H."/>
            <person name="Baker S.E."/>
            <person name="Pisabarro A.G."/>
            <person name="Walton J.D."/>
            <person name="Blanchette R.A."/>
            <person name="Henrissat B."/>
            <person name="Martin F."/>
            <person name="Cullen D."/>
            <person name="Hibbett D.S."/>
            <person name="Grigoriev I.V."/>
        </authorList>
    </citation>
    <scope>NUCLEOTIDE SEQUENCE [LARGE SCALE GENOMIC DNA]</scope>
    <source>
        <strain evidence="4">MUCL 33604</strain>
    </source>
</reference>
<dbReference type="EMBL" id="KL197711">
    <property type="protein sequence ID" value="KDQ62400.1"/>
    <property type="molecule type" value="Genomic_DNA"/>
</dbReference>
<keyword evidence="2" id="KW-1133">Transmembrane helix</keyword>
<dbReference type="InParanoid" id="A0A067Q8C4"/>
<feature type="compositionally biased region" description="Low complexity" evidence="1">
    <location>
        <begin position="127"/>
        <end position="180"/>
    </location>
</feature>
<proteinExistence type="predicted"/>
<keyword evidence="2" id="KW-0472">Membrane</keyword>
<dbReference type="Proteomes" id="UP000027265">
    <property type="component" value="Unassembled WGS sequence"/>
</dbReference>
<sequence>MAAPFPRSKSHLTDWLKPSRSEALVRVRNSAFALLTVLLVTSLLPLFYSPIACLKVLWSQPETDPNQWRRTMCASEVMVIGVLGLNILQGAYALKYPRAPLPPLPSPAKTIKSPATTPAQRRFKVLSPQSSPQQQKPFSASTSSYPPSPLSTPSRTVQYTFPSPSPFNTSLNSSSMSLPSSPSPMPPLSSSLAAYRGKHSTSVGRAFDGSLLMRLSAQDSDDDDEES</sequence>
<feature type="transmembrane region" description="Helical" evidence="2">
    <location>
        <begin position="30"/>
        <end position="48"/>
    </location>
</feature>
<evidence type="ECO:0000313" key="4">
    <source>
        <dbReference type="Proteomes" id="UP000027265"/>
    </source>
</evidence>